<comment type="subcellular location">
    <subcellularLocation>
        <location evidence="1">Membrane</location>
        <topology evidence="1">Multi-pass membrane protein</topology>
    </subcellularLocation>
</comment>
<dbReference type="EMBL" id="BAAATA010000003">
    <property type="protein sequence ID" value="GAA2475038.1"/>
    <property type="molecule type" value="Genomic_DNA"/>
</dbReference>
<keyword evidence="7 8" id="KW-0472">Membrane</keyword>
<dbReference type="RefSeq" id="WP_344381781.1">
    <property type="nucleotide sequence ID" value="NZ_BAAATA010000003.1"/>
</dbReference>
<dbReference type="Pfam" id="PF01545">
    <property type="entry name" value="Cation_efflux"/>
    <property type="match status" value="1"/>
</dbReference>
<keyword evidence="6" id="KW-0406">Ion transport</keyword>
<evidence type="ECO:0000256" key="8">
    <source>
        <dbReference type="SAM" id="Phobius"/>
    </source>
</evidence>
<evidence type="ECO:0000256" key="5">
    <source>
        <dbReference type="ARBA" id="ARBA00022989"/>
    </source>
</evidence>
<name>A0ABN3L2Y6_9ACTN</name>
<proteinExistence type="inferred from homology"/>
<evidence type="ECO:0000256" key="6">
    <source>
        <dbReference type="ARBA" id="ARBA00023065"/>
    </source>
</evidence>
<comment type="similarity">
    <text evidence="2">Belongs to the cation diffusion facilitator (CDF) transporter (TC 2.A.4) family. SLC30A subfamily.</text>
</comment>
<comment type="caution">
    <text evidence="11">The sequence shown here is derived from an EMBL/GenBank/DDBJ whole genome shotgun (WGS) entry which is preliminary data.</text>
</comment>
<dbReference type="Gene3D" id="1.20.1510.10">
    <property type="entry name" value="Cation efflux protein transmembrane domain"/>
    <property type="match status" value="1"/>
</dbReference>
<dbReference type="PANTHER" id="PTHR11562:SF17">
    <property type="entry name" value="RE54080P-RELATED"/>
    <property type="match status" value="1"/>
</dbReference>
<evidence type="ECO:0000313" key="12">
    <source>
        <dbReference type="Proteomes" id="UP001501358"/>
    </source>
</evidence>
<feature type="transmembrane region" description="Helical" evidence="8">
    <location>
        <begin position="133"/>
        <end position="151"/>
    </location>
</feature>
<reference evidence="11 12" key="1">
    <citation type="journal article" date="2019" name="Int. J. Syst. Evol. Microbiol.">
        <title>The Global Catalogue of Microorganisms (GCM) 10K type strain sequencing project: providing services to taxonomists for standard genome sequencing and annotation.</title>
        <authorList>
            <consortium name="The Broad Institute Genomics Platform"/>
            <consortium name="The Broad Institute Genome Sequencing Center for Infectious Disease"/>
            <person name="Wu L."/>
            <person name="Ma J."/>
        </authorList>
    </citation>
    <scope>NUCLEOTIDE SEQUENCE [LARGE SCALE GENOMIC DNA]</scope>
    <source>
        <strain evidence="11 12">JCM 6307</strain>
    </source>
</reference>
<dbReference type="InterPro" id="IPR027470">
    <property type="entry name" value="Cation_efflux_CTD"/>
</dbReference>
<feature type="transmembrane region" description="Helical" evidence="8">
    <location>
        <begin position="91"/>
        <end position="113"/>
    </location>
</feature>
<gene>
    <name evidence="11" type="ORF">GCM10010406_08960</name>
</gene>
<accession>A0ABN3L2Y6</accession>
<dbReference type="InterPro" id="IPR036837">
    <property type="entry name" value="Cation_efflux_CTD_sf"/>
</dbReference>
<keyword evidence="4 8" id="KW-0812">Transmembrane</keyword>
<dbReference type="InterPro" id="IPR050681">
    <property type="entry name" value="CDF/SLC30A"/>
</dbReference>
<evidence type="ECO:0000313" key="11">
    <source>
        <dbReference type="EMBL" id="GAA2475038.1"/>
    </source>
</evidence>
<feature type="domain" description="Cation efflux protein transmembrane" evidence="9">
    <location>
        <begin position="30"/>
        <end position="220"/>
    </location>
</feature>
<evidence type="ECO:0000256" key="4">
    <source>
        <dbReference type="ARBA" id="ARBA00022692"/>
    </source>
</evidence>
<evidence type="ECO:0000259" key="10">
    <source>
        <dbReference type="Pfam" id="PF16916"/>
    </source>
</evidence>
<feature type="transmembrane region" description="Helical" evidence="8">
    <location>
        <begin position="163"/>
        <end position="189"/>
    </location>
</feature>
<feature type="transmembrane region" description="Helical" evidence="8">
    <location>
        <begin position="29"/>
        <end position="56"/>
    </location>
</feature>
<evidence type="ECO:0000256" key="2">
    <source>
        <dbReference type="ARBA" id="ARBA00008873"/>
    </source>
</evidence>
<dbReference type="PANTHER" id="PTHR11562">
    <property type="entry name" value="CATION EFFLUX PROTEIN/ ZINC TRANSPORTER"/>
    <property type="match status" value="1"/>
</dbReference>
<evidence type="ECO:0000259" key="9">
    <source>
        <dbReference type="Pfam" id="PF01545"/>
    </source>
</evidence>
<protein>
    <submittedName>
        <fullName evidence="11">Cation diffusion facilitator family transporter</fullName>
    </submittedName>
</protein>
<dbReference type="SUPFAM" id="SSF161111">
    <property type="entry name" value="Cation efflux protein transmembrane domain-like"/>
    <property type="match status" value="1"/>
</dbReference>
<dbReference type="Pfam" id="PF16916">
    <property type="entry name" value="ZT_dimer"/>
    <property type="match status" value="1"/>
</dbReference>
<dbReference type="InterPro" id="IPR002524">
    <property type="entry name" value="Cation_efflux"/>
</dbReference>
<sequence>MGAGHAHGHGHTHGRGPGGTAAAAYRGRLVATLCITVGILAVELVGSMLTGSLALLADAGHMATDAAGVGMALVAIHFASRPADDRRTFGLARAEILAAVLNALILFGMGGYILVEGVRRLIAPTPIDAGPTVVVALVGMAANIVSLALLMRGQRESLNVRGAFLEVAADALGSAAVVVAAVVVMLTGWQRADPLASLAIGLLIVPRTWKLLTEAVNVLLEAAPKDVDLALVRKHILGIDGVEDLHDLHVWTITSGRPVLSVHVVVSPDVLHETGYAKLLHELQDCLGGHFDVEHCTFQLEPGGHAEHEAGLCH</sequence>
<evidence type="ECO:0000256" key="7">
    <source>
        <dbReference type="ARBA" id="ARBA00023136"/>
    </source>
</evidence>
<dbReference type="SUPFAM" id="SSF160240">
    <property type="entry name" value="Cation efflux protein cytoplasmic domain-like"/>
    <property type="match status" value="1"/>
</dbReference>
<dbReference type="InterPro" id="IPR027469">
    <property type="entry name" value="Cation_efflux_TMD_sf"/>
</dbReference>
<feature type="domain" description="Cation efflux protein cytoplasmic" evidence="10">
    <location>
        <begin position="224"/>
        <end position="302"/>
    </location>
</feature>
<evidence type="ECO:0000256" key="3">
    <source>
        <dbReference type="ARBA" id="ARBA00022448"/>
    </source>
</evidence>
<keyword evidence="5 8" id="KW-1133">Transmembrane helix</keyword>
<feature type="transmembrane region" description="Helical" evidence="8">
    <location>
        <begin position="62"/>
        <end position="79"/>
    </location>
</feature>
<keyword evidence="12" id="KW-1185">Reference proteome</keyword>
<organism evidence="11 12">
    <name type="scientific">Streptomyces thermolineatus</name>
    <dbReference type="NCBI Taxonomy" id="44033"/>
    <lineage>
        <taxon>Bacteria</taxon>
        <taxon>Bacillati</taxon>
        <taxon>Actinomycetota</taxon>
        <taxon>Actinomycetes</taxon>
        <taxon>Kitasatosporales</taxon>
        <taxon>Streptomycetaceae</taxon>
        <taxon>Streptomyces</taxon>
    </lineage>
</organism>
<keyword evidence="3" id="KW-0813">Transport</keyword>
<dbReference type="NCBIfam" id="TIGR01297">
    <property type="entry name" value="CDF"/>
    <property type="match status" value="1"/>
</dbReference>
<dbReference type="Proteomes" id="UP001501358">
    <property type="component" value="Unassembled WGS sequence"/>
</dbReference>
<dbReference type="InterPro" id="IPR058533">
    <property type="entry name" value="Cation_efflux_TM"/>
</dbReference>
<evidence type="ECO:0000256" key="1">
    <source>
        <dbReference type="ARBA" id="ARBA00004141"/>
    </source>
</evidence>